<accession>A0A8J4G1L3</accession>
<evidence type="ECO:0000313" key="2">
    <source>
        <dbReference type="Proteomes" id="UP000722791"/>
    </source>
</evidence>
<organism evidence="1 2">
    <name type="scientific">Volvox reticuliferus</name>
    <dbReference type="NCBI Taxonomy" id="1737510"/>
    <lineage>
        <taxon>Eukaryota</taxon>
        <taxon>Viridiplantae</taxon>
        <taxon>Chlorophyta</taxon>
        <taxon>core chlorophytes</taxon>
        <taxon>Chlorophyceae</taxon>
        <taxon>CS clade</taxon>
        <taxon>Chlamydomonadales</taxon>
        <taxon>Volvocaceae</taxon>
        <taxon>Volvox</taxon>
    </lineage>
</organism>
<proteinExistence type="predicted"/>
<dbReference type="AlphaFoldDB" id="A0A8J4G1L3"/>
<protein>
    <submittedName>
        <fullName evidence="1">Uncharacterized protein</fullName>
    </submittedName>
</protein>
<sequence length="114" mass="11368">MLSATPLIRESGLAEEDITSDKVDGALLAAADDDEDGAVTATAATRGRAVKKPGCLSMSSASSCSAPVAAPVWMGVKMVRAGSIEFPPGEAGMVLIRGLAGTTRLDTGTAAGCD</sequence>
<evidence type="ECO:0000313" key="1">
    <source>
        <dbReference type="EMBL" id="GIL98048.1"/>
    </source>
</evidence>
<name>A0A8J4G1L3_9CHLO</name>
<reference evidence="1" key="1">
    <citation type="journal article" date="2021" name="Proc. Natl. Acad. Sci. U.S.A.">
        <title>Three genomes in the algal genus Volvox reveal the fate of a haploid sex-determining region after a transition to homothallism.</title>
        <authorList>
            <person name="Yamamoto K."/>
            <person name="Hamaji T."/>
            <person name="Kawai-Toyooka H."/>
            <person name="Matsuzaki R."/>
            <person name="Takahashi F."/>
            <person name="Nishimura Y."/>
            <person name="Kawachi M."/>
            <person name="Noguchi H."/>
            <person name="Minakuchi Y."/>
            <person name="Umen J.G."/>
            <person name="Toyoda A."/>
            <person name="Nozaki H."/>
        </authorList>
    </citation>
    <scope>NUCLEOTIDE SEQUENCE</scope>
    <source>
        <strain evidence="1">NIES-3785</strain>
    </source>
</reference>
<dbReference type="Proteomes" id="UP000722791">
    <property type="component" value="Unassembled WGS sequence"/>
</dbReference>
<comment type="caution">
    <text evidence="1">The sequence shown here is derived from an EMBL/GenBank/DDBJ whole genome shotgun (WGS) entry which is preliminary data.</text>
</comment>
<gene>
    <name evidence="1" type="ORF">Vretimale_3447</name>
</gene>
<dbReference type="EMBL" id="BNCQ01000005">
    <property type="protein sequence ID" value="GIL98048.1"/>
    <property type="molecule type" value="Genomic_DNA"/>
</dbReference>